<dbReference type="OrthoDB" id="1431934at2759"/>
<dbReference type="Gene3D" id="1.20.120.1750">
    <property type="match status" value="1"/>
</dbReference>
<evidence type="ECO:0000313" key="12">
    <source>
        <dbReference type="Proteomes" id="UP000799539"/>
    </source>
</evidence>
<dbReference type="InterPro" id="IPR044066">
    <property type="entry name" value="TRIAD_supradom"/>
</dbReference>
<dbReference type="PROSITE" id="PS51873">
    <property type="entry name" value="TRIAD"/>
    <property type="match status" value="1"/>
</dbReference>
<dbReference type="CDD" id="cd20336">
    <property type="entry name" value="Rcat_RBR"/>
    <property type="match status" value="1"/>
</dbReference>
<evidence type="ECO:0000256" key="2">
    <source>
        <dbReference type="ARBA" id="ARBA00012251"/>
    </source>
</evidence>
<dbReference type="SUPFAM" id="SSF57850">
    <property type="entry name" value="RING/U-box"/>
    <property type="match status" value="2"/>
</dbReference>
<feature type="region of interest" description="Disordered" evidence="9">
    <location>
        <begin position="162"/>
        <end position="181"/>
    </location>
</feature>
<dbReference type="GO" id="GO:0008270">
    <property type="term" value="F:zinc ion binding"/>
    <property type="evidence" value="ECO:0007669"/>
    <property type="project" value="UniProtKB-KW"/>
</dbReference>
<dbReference type="PANTHER" id="PTHR11685">
    <property type="entry name" value="RBR FAMILY RING FINGER AND IBR DOMAIN-CONTAINING"/>
    <property type="match status" value="1"/>
</dbReference>
<evidence type="ECO:0000259" key="10">
    <source>
        <dbReference type="PROSITE" id="PS51873"/>
    </source>
</evidence>
<keyword evidence="4" id="KW-0479">Metal-binding</keyword>
<evidence type="ECO:0000256" key="3">
    <source>
        <dbReference type="ARBA" id="ARBA00022679"/>
    </source>
</evidence>
<dbReference type="EC" id="2.3.2.31" evidence="2"/>
<gene>
    <name evidence="11" type="ORF">CERZMDRAFT_94928</name>
</gene>
<dbReference type="GO" id="GO:0061630">
    <property type="term" value="F:ubiquitin protein ligase activity"/>
    <property type="evidence" value="ECO:0007669"/>
    <property type="project" value="UniProtKB-EC"/>
</dbReference>
<dbReference type="AlphaFoldDB" id="A0A6A6FPZ4"/>
<keyword evidence="6" id="KW-0863">Zinc-finger</keyword>
<feature type="compositionally biased region" description="Basic residues" evidence="9">
    <location>
        <begin position="166"/>
        <end position="179"/>
    </location>
</feature>
<dbReference type="Pfam" id="PF01485">
    <property type="entry name" value="IBR"/>
    <property type="match status" value="1"/>
</dbReference>
<sequence>MSKRVLRSDTAAEKAAANTTKSIEPTPEDHAPKKQKSTTPKFTCTCCGDEKTARSFPNYTPTPECEHLINTCRTCLRQWIEVQVDSAKFFSVSGDQGATFGIKCVECKEMMRPVNVELAASKAVYERFDRLAKRKVAERIPNWRWCLAPLCDNGQEHVKAKAVSASHKKAGKGKGKGKKRDIDIESEDAAEADNICTCNKCGAQACASCDVSWHDGETCQEYKDRTQNEQDEASLAMIRNSFKKCPSCSKSIEKNGGCDYMQCTQCSKAFCWRCVQLFQHGQFCACHPAPPNWAQTEAGLFRW</sequence>
<dbReference type="InterPro" id="IPR002867">
    <property type="entry name" value="IBR_dom"/>
</dbReference>
<evidence type="ECO:0000313" key="11">
    <source>
        <dbReference type="EMBL" id="KAF2215527.1"/>
    </source>
</evidence>
<dbReference type="SMART" id="SM00647">
    <property type="entry name" value="IBR"/>
    <property type="match status" value="2"/>
</dbReference>
<keyword evidence="5" id="KW-0677">Repeat</keyword>
<keyword evidence="12" id="KW-1185">Reference proteome</keyword>
<evidence type="ECO:0000256" key="4">
    <source>
        <dbReference type="ARBA" id="ARBA00022723"/>
    </source>
</evidence>
<feature type="compositionally biased region" description="Basic and acidic residues" evidence="9">
    <location>
        <begin position="1"/>
        <end position="12"/>
    </location>
</feature>
<dbReference type="EMBL" id="ML992666">
    <property type="protein sequence ID" value="KAF2215527.1"/>
    <property type="molecule type" value="Genomic_DNA"/>
</dbReference>
<keyword evidence="3" id="KW-0808">Transferase</keyword>
<keyword evidence="7" id="KW-0833">Ubl conjugation pathway</keyword>
<accession>A0A6A6FPZ4</accession>
<name>A0A6A6FPZ4_9PEZI</name>
<reference evidence="11" key="1">
    <citation type="journal article" date="2020" name="Stud. Mycol.">
        <title>101 Dothideomycetes genomes: a test case for predicting lifestyles and emergence of pathogens.</title>
        <authorList>
            <person name="Haridas S."/>
            <person name="Albert R."/>
            <person name="Binder M."/>
            <person name="Bloem J."/>
            <person name="Labutti K."/>
            <person name="Salamov A."/>
            <person name="Andreopoulos B."/>
            <person name="Baker S."/>
            <person name="Barry K."/>
            <person name="Bills G."/>
            <person name="Bluhm B."/>
            <person name="Cannon C."/>
            <person name="Castanera R."/>
            <person name="Culley D."/>
            <person name="Daum C."/>
            <person name="Ezra D."/>
            <person name="Gonzalez J."/>
            <person name="Henrissat B."/>
            <person name="Kuo A."/>
            <person name="Liang C."/>
            <person name="Lipzen A."/>
            <person name="Lutzoni F."/>
            <person name="Magnuson J."/>
            <person name="Mondo S."/>
            <person name="Nolan M."/>
            <person name="Ohm R."/>
            <person name="Pangilinan J."/>
            <person name="Park H.-J."/>
            <person name="Ramirez L."/>
            <person name="Alfaro M."/>
            <person name="Sun H."/>
            <person name="Tritt A."/>
            <person name="Yoshinaga Y."/>
            <person name="Zwiers L.-H."/>
            <person name="Turgeon B."/>
            <person name="Goodwin S."/>
            <person name="Spatafora J."/>
            <person name="Crous P."/>
            <person name="Grigoriev I."/>
        </authorList>
    </citation>
    <scope>NUCLEOTIDE SEQUENCE</scope>
    <source>
        <strain evidence="11">SCOH1-5</strain>
    </source>
</reference>
<dbReference type="Pfam" id="PF22191">
    <property type="entry name" value="IBR_1"/>
    <property type="match status" value="1"/>
</dbReference>
<evidence type="ECO:0000256" key="8">
    <source>
        <dbReference type="ARBA" id="ARBA00022833"/>
    </source>
</evidence>
<dbReference type="GO" id="GO:0016567">
    <property type="term" value="P:protein ubiquitination"/>
    <property type="evidence" value="ECO:0007669"/>
    <property type="project" value="InterPro"/>
</dbReference>
<protein>
    <recommendedName>
        <fullName evidence="2">RBR-type E3 ubiquitin transferase</fullName>
        <ecNumber evidence="2">2.3.2.31</ecNumber>
    </recommendedName>
</protein>
<evidence type="ECO:0000256" key="7">
    <source>
        <dbReference type="ARBA" id="ARBA00022786"/>
    </source>
</evidence>
<evidence type="ECO:0000256" key="5">
    <source>
        <dbReference type="ARBA" id="ARBA00022737"/>
    </source>
</evidence>
<comment type="catalytic activity">
    <reaction evidence="1">
        <text>[E2 ubiquitin-conjugating enzyme]-S-ubiquitinyl-L-cysteine + [acceptor protein]-L-lysine = [E2 ubiquitin-conjugating enzyme]-L-cysteine + [acceptor protein]-N(6)-ubiquitinyl-L-lysine.</text>
        <dbReference type="EC" id="2.3.2.31"/>
    </reaction>
</comment>
<keyword evidence="8" id="KW-0862">Zinc</keyword>
<organism evidence="11 12">
    <name type="scientific">Cercospora zeae-maydis SCOH1-5</name>
    <dbReference type="NCBI Taxonomy" id="717836"/>
    <lineage>
        <taxon>Eukaryota</taxon>
        <taxon>Fungi</taxon>
        <taxon>Dikarya</taxon>
        <taxon>Ascomycota</taxon>
        <taxon>Pezizomycotina</taxon>
        <taxon>Dothideomycetes</taxon>
        <taxon>Dothideomycetidae</taxon>
        <taxon>Mycosphaerellales</taxon>
        <taxon>Mycosphaerellaceae</taxon>
        <taxon>Cercospora</taxon>
    </lineage>
</organism>
<evidence type="ECO:0000256" key="1">
    <source>
        <dbReference type="ARBA" id="ARBA00001798"/>
    </source>
</evidence>
<evidence type="ECO:0000256" key="9">
    <source>
        <dbReference type="SAM" id="MobiDB-lite"/>
    </source>
</evidence>
<dbReference type="InterPro" id="IPR031127">
    <property type="entry name" value="E3_UB_ligase_RBR"/>
</dbReference>
<feature type="region of interest" description="Disordered" evidence="9">
    <location>
        <begin position="1"/>
        <end position="40"/>
    </location>
</feature>
<proteinExistence type="predicted"/>
<dbReference type="Proteomes" id="UP000799539">
    <property type="component" value="Unassembled WGS sequence"/>
</dbReference>
<evidence type="ECO:0000256" key="6">
    <source>
        <dbReference type="ARBA" id="ARBA00022771"/>
    </source>
</evidence>
<feature type="domain" description="RING-type" evidence="10">
    <location>
        <begin position="40"/>
        <end position="290"/>
    </location>
</feature>